<accession>A0A0F9LFA3</accession>
<sequence length="52" mass="6136">MRFTIILDNELYQELQRLRGERIQVQGKSLPLSSLIRELLRLGLEELKAKVK</sequence>
<dbReference type="AlphaFoldDB" id="A0A0F9LFA3"/>
<dbReference type="EMBL" id="LAZR01006238">
    <property type="protein sequence ID" value="KKM93639.1"/>
    <property type="molecule type" value="Genomic_DNA"/>
</dbReference>
<protein>
    <submittedName>
        <fullName evidence="1">Uncharacterized protein</fullName>
    </submittedName>
</protein>
<reference evidence="1" key="1">
    <citation type="journal article" date="2015" name="Nature">
        <title>Complex archaea that bridge the gap between prokaryotes and eukaryotes.</title>
        <authorList>
            <person name="Spang A."/>
            <person name="Saw J.H."/>
            <person name="Jorgensen S.L."/>
            <person name="Zaremba-Niedzwiedzka K."/>
            <person name="Martijn J."/>
            <person name="Lind A.E."/>
            <person name="van Eijk R."/>
            <person name="Schleper C."/>
            <person name="Guy L."/>
            <person name="Ettema T.J."/>
        </authorList>
    </citation>
    <scope>NUCLEOTIDE SEQUENCE</scope>
</reference>
<proteinExistence type="predicted"/>
<comment type="caution">
    <text evidence="1">The sequence shown here is derived from an EMBL/GenBank/DDBJ whole genome shotgun (WGS) entry which is preliminary data.</text>
</comment>
<gene>
    <name evidence="1" type="ORF">LCGC14_1206260</name>
</gene>
<name>A0A0F9LFA3_9ZZZZ</name>
<organism evidence="1">
    <name type="scientific">marine sediment metagenome</name>
    <dbReference type="NCBI Taxonomy" id="412755"/>
    <lineage>
        <taxon>unclassified sequences</taxon>
        <taxon>metagenomes</taxon>
        <taxon>ecological metagenomes</taxon>
    </lineage>
</organism>
<evidence type="ECO:0000313" key="1">
    <source>
        <dbReference type="EMBL" id="KKM93639.1"/>
    </source>
</evidence>